<feature type="chain" id="PRO_5038862616" evidence="5">
    <location>
        <begin position="32"/>
        <end position="495"/>
    </location>
</feature>
<dbReference type="GO" id="GO:1901982">
    <property type="term" value="F:maltose binding"/>
    <property type="evidence" value="ECO:0007669"/>
    <property type="project" value="TreeGrafter"/>
</dbReference>
<evidence type="ECO:0000256" key="2">
    <source>
        <dbReference type="ARBA" id="ARBA00022448"/>
    </source>
</evidence>
<evidence type="ECO:0000313" key="7">
    <source>
        <dbReference type="Proteomes" id="UP000476064"/>
    </source>
</evidence>
<evidence type="ECO:0000256" key="4">
    <source>
        <dbReference type="SAM" id="MobiDB-lite"/>
    </source>
</evidence>
<dbReference type="GO" id="GO:0055052">
    <property type="term" value="C:ATP-binding cassette (ABC) transporter complex, substrate-binding subunit-containing"/>
    <property type="evidence" value="ECO:0007669"/>
    <property type="project" value="TreeGrafter"/>
</dbReference>
<dbReference type="CDD" id="cd14748">
    <property type="entry name" value="PBP2_UgpB"/>
    <property type="match status" value="1"/>
</dbReference>
<evidence type="ECO:0000313" key="6">
    <source>
        <dbReference type="EMBL" id="QHT61069.1"/>
    </source>
</evidence>
<dbReference type="Gene3D" id="3.40.190.10">
    <property type="entry name" value="Periplasmic binding protein-like II"/>
    <property type="match status" value="2"/>
</dbReference>
<comment type="similarity">
    <text evidence="1">Belongs to the bacterial solute-binding protein 1 family.</text>
</comment>
<dbReference type="EMBL" id="CP048209">
    <property type="protein sequence ID" value="QHT61069.1"/>
    <property type="molecule type" value="Genomic_DNA"/>
</dbReference>
<reference evidence="6 7" key="1">
    <citation type="submission" date="2020-01" db="EMBL/GenBank/DDBJ databases">
        <title>Paenibacillus sp. nov., isolated from tomato rhizosphere.</title>
        <authorList>
            <person name="Weon H.-Y."/>
            <person name="Lee S.A."/>
        </authorList>
    </citation>
    <scope>NUCLEOTIDE SEQUENCE [LARGE SCALE GENOMIC DNA]</scope>
    <source>
        <strain evidence="6 7">12200R-189</strain>
    </source>
</reference>
<dbReference type="Proteomes" id="UP000476064">
    <property type="component" value="Chromosome"/>
</dbReference>
<dbReference type="PANTHER" id="PTHR30061:SF50">
    <property type="entry name" value="MALTOSE_MALTODEXTRIN-BINDING PERIPLASMIC PROTEIN"/>
    <property type="match status" value="1"/>
</dbReference>
<dbReference type="RefSeq" id="WP_162357508.1">
    <property type="nucleotide sequence ID" value="NZ_CP048209.1"/>
</dbReference>
<sequence>MDHAKVGTAKRAKRAAALSITAITALSLTLAGCGSSNTNNTASSGDDAAKTNNAASSGNDAAKTDNAASGGDDSTKTDNAAATTDSGSSSGEKVKIDFWFPWGGDFQKDFKKTVVDPFEASHPNIKVNMTFVETTGQTQASDKLLTAIAGGNPPDVALFDRFLIGSWAAKGSLTNIKDYVDTASDLHADDYYPGLWAEVVYKDGVYGLPWGTDTRAMYYNKTLMKQAGLDPESPPKTLQELDQMAEKVFKKGKNGKYDTIGFIPWMNQGFFYTQAWNWGGKWEDGEHNLTPNDPQNVKALQWMADYAKKYDIANLTSFSDAMGQTGMNPFWSGKVGFMFDGNWTLNDLAKYKPNFEWGVAPMPAAEGFNPVTWAGGWSYVIPKGSKHEKEAWEFIKYVAGHDGTLGYAKRANAGNDITAMPSVNTELKLADNPNLKVFLDLMPTAFTRPVTPVGSFLWNETMRVQDLAIHGKGDPKALLDEVKKNVDAELAKQGG</sequence>
<protein>
    <submittedName>
        <fullName evidence="6">ABC transporter substrate-binding protein</fullName>
    </submittedName>
</protein>
<feature type="signal peptide" evidence="5">
    <location>
        <begin position="1"/>
        <end position="31"/>
    </location>
</feature>
<dbReference type="PANTHER" id="PTHR30061">
    <property type="entry name" value="MALTOSE-BINDING PERIPLASMIC PROTEIN"/>
    <property type="match status" value="1"/>
</dbReference>
<feature type="compositionally biased region" description="Low complexity" evidence="4">
    <location>
        <begin position="77"/>
        <end position="91"/>
    </location>
</feature>
<feature type="region of interest" description="Disordered" evidence="4">
    <location>
        <begin position="36"/>
        <end position="91"/>
    </location>
</feature>
<gene>
    <name evidence="6" type="ORF">GXP70_14650</name>
</gene>
<dbReference type="PROSITE" id="PS51257">
    <property type="entry name" value="PROKAR_LIPOPROTEIN"/>
    <property type="match status" value="1"/>
</dbReference>
<feature type="compositionally biased region" description="Polar residues" evidence="4">
    <location>
        <begin position="50"/>
        <end position="59"/>
    </location>
</feature>
<dbReference type="Pfam" id="PF01547">
    <property type="entry name" value="SBP_bac_1"/>
    <property type="match status" value="1"/>
</dbReference>
<proteinExistence type="inferred from homology"/>
<accession>A0A6C0G1H8</accession>
<dbReference type="SUPFAM" id="SSF53850">
    <property type="entry name" value="Periplasmic binding protein-like II"/>
    <property type="match status" value="1"/>
</dbReference>
<evidence type="ECO:0000256" key="3">
    <source>
        <dbReference type="ARBA" id="ARBA00022729"/>
    </source>
</evidence>
<keyword evidence="2" id="KW-0813">Transport</keyword>
<organism evidence="6 7">
    <name type="scientific">Paenibacillus lycopersici</name>
    <dbReference type="NCBI Taxonomy" id="2704462"/>
    <lineage>
        <taxon>Bacteria</taxon>
        <taxon>Bacillati</taxon>
        <taxon>Bacillota</taxon>
        <taxon>Bacilli</taxon>
        <taxon>Bacillales</taxon>
        <taxon>Paenibacillaceae</taxon>
        <taxon>Paenibacillus</taxon>
    </lineage>
</organism>
<evidence type="ECO:0000256" key="5">
    <source>
        <dbReference type="SAM" id="SignalP"/>
    </source>
</evidence>
<dbReference type="GO" id="GO:0042956">
    <property type="term" value="P:maltodextrin transmembrane transport"/>
    <property type="evidence" value="ECO:0007669"/>
    <property type="project" value="TreeGrafter"/>
</dbReference>
<dbReference type="GO" id="GO:0015768">
    <property type="term" value="P:maltose transport"/>
    <property type="evidence" value="ECO:0007669"/>
    <property type="project" value="TreeGrafter"/>
</dbReference>
<keyword evidence="7" id="KW-1185">Reference proteome</keyword>
<evidence type="ECO:0000256" key="1">
    <source>
        <dbReference type="ARBA" id="ARBA00008520"/>
    </source>
</evidence>
<keyword evidence="3 5" id="KW-0732">Signal</keyword>
<dbReference type="KEGG" id="plyc:GXP70_14650"/>
<dbReference type="InterPro" id="IPR006059">
    <property type="entry name" value="SBP"/>
</dbReference>
<name>A0A6C0G1H8_9BACL</name>
<dbReference type="AlphaFoldDB" id="A0A6C0G1H8"/>